<reference evidence="3" key="4">
    <citation type="submission" date="2025-08" db="UniProtKB">
        <authorList>
            <consortium name="Ensembl"/>
        </authorList>
    </citation>
    <scope>IDENTIFICATION</scope>
</reference>
<dbReference type="AlphaFoldDB" id="A0A4W3H1G1"/>
<evidence type="ECO:0000256" key="2">
    <source>
        <dbReference type="SAM" id="MobiDB-lite"/>
    </source>
</evidence>
<dbReference type="PANTHER" id="PTHR22089">
    <property type="entry name" value="MIRROR-IMAGE POLYDACTYLY GENE 1 PROTEIN"/>
    <property type="match status" value="1"/>
</dbReference>
<dbReference type="Ensembl" id="ENSCMIT00000004087.1">
    <property type="protein sequence ID" value="ENSCMIP00000003939.1"/>
    <property type="gene ID" value="ENSCMIG00000002349.1"/>
</dbReference>
<reference evidence="4" key="1">
    <citation type="journal article" date="2006" name="Science">
        <title>Ancient noncoding elements conserved in the human genome.</title>
        <authorList>
            <person name="Venkatesh B."/>
            <person name="Kirkness E.F."/>
            <person name="Loh Y.H."/>
            <person name="Halpern A.L."/>
            <person name="Lee A.P."/>
            <person name="Johnson J."/>
            <person name="Dandona N."/>
            <person name="Viswanathan L.D."/>
            <person name="Tay A."/>
            <person name="Venter J.C."/>
            <person name="Strausberg R.L."/>
            <person name="Brenner S."/>
        </authorList>
    </citation>
    <scope>NUCLEOTIDE SEQUENCE [LARGE SCALE GENOMIC DNA]</scope>
</reference>
<reference evidence="4" key="2">
    <citation type="journal article" date="2007" name="PLoS Biol.">
        <title>Survey sequencing and comparative analysis of the elephant shark (Callorhinchus milii) genome.</title>
        <authorList>
            <person name="Venkatesh B."/>
            <person name="Kirkness E.F."/>
            <person name="Loh Y.H."/>
            <person name="Halpern A.L."/>
            <person name="Lee A.P."/>
            <person name="Johnson J."/>
            <person name="Dandona N."/>
            <person name="Viswanathan L.D."/>
            <person name="Tay A."/>
            <person name="Venter J.C."/>
            <person name="Strausberg R.L."/>
            <person name="Brenner S."/>
        </authorList>
    </citation>
    <scope>NUCLEOTIDE SEQUENCE [LARGE SCALE GENOMIC DNA]</scope>
</reference>
<proteinExistence type="predicted"/>
<feature type="coiled-coil region" evidence="1">
    <location>
        <begin position="454"/>
        <end position="502"/>
    </location>
</feature>
<keyword evidence="4" id="KW-1185">Reference proteome</keyword>
<reference evidence="4" key="3">
    <citation type="journal article" date="2014" name="Nature">
        <title>Elephant shark genome provides unique insights into gnathostome evolution.</title>
        <authorList>
            <consortium name="International Elephant Shark Genome Sequencing Consortium"/>
            <person name="Venkatesh B."/>
            <person name="Lee A.P."/>
            <person name="Ravi V."/>
            <person name="Maurya A.K."/>
            <person name="Lian M.M."/>
            <person name="Swann J.B."/>
            <person name="Ohta Y."/>
            <person name="Flajnik M.F."/>
            <person name="Sutoh Y."/>
            <person name="Kasahara M."/>
            <person name="Hoon S."/>
            <person name="Gangu V."/>
            <person name="Roy S.W."/>
            <person name="Irimia M."/>
            <person name="Korzh V."/>
            <person name="Kondrychyn I."/>
            <person name="Lim Z.W."/>
            <person name="Tay B.H."/>
            <person name="Tohari S."/>
            <person name="Kong K.W."/>
            <person name="Ho S."/>
            <person name="Lorente-Galdos B."/>
            <person name="Quilez J."/>
            <person name="Marques-Bonet T."/>
            <person name="Raney B.J."/>
            <person name="Ingham P.W."/>
            <person name="Tay A."/>
            <person name="Hillier L.W."/>
            <person name="Minx P."/>
            <person name="Boehm T."/>
            <person name="Wilson R.K."/>
            <person name="Brenner S."/>
            <person name="Warren W.C."/>
        </authorList>
    </citation>
    <scope>NUCLEOTIDE SEQUENCE [LARGE SCALE GENOMIC DNA]</scope>
</reference>
<organism evidence="3 4">
    <name type="scientific">Callorhinchus milii</name>
    <name type="common">Ghost shark</name>
    <dbReference type="NCBI Taxonomy" id="7868"/>
    <lineage>
        <taxon>Eukaryota</taxon>
        <taxon>Metazoa</taxon>
        <taxon>Chordata</taxon>
        <taxon>Craniata</taxon>
        <taxon>Vertebrata</taxon>
        <taxon>Chondrichthyes</taxon>
        <taxon>Holocephali</taxon>
        <taxon>Chimaeriformes</taxon>
        <taxon>Callorhinchidae</taxon>
        <taxon>Callorhinchus</taxon>
    </lineage>
</organism>
<gene>
    <name evidence="3" type="primary">mipol1</name>
</gene>
<feature type="coiled-coil region" evidence="1">
    <location>
        <begin position="233"/>
        <end position="260"/>
    </location>
</feature>
<evidence type="ECO:0000313" key="4">
    <source>
        <dbReference type="Proteomes" id="UP000314986"/>
    </source>
</evidence>
<feature type="region of interest" description="Disordered" evidence="2">
    <location>
        <begin position="186"/>
        <end position="210"/>
    </location>
</feature>
<feature type="compositionally biased region" description="Basic and acidic residues" evidence="2">
    <location>
        <begin position="186"/>
        <end position="196"/>
    </location>
</feature>
<accession>A0A4W3H1G1</accession>
<keyword evidence="1" id="KW-0175">Coiled coil</keyword>
<dbReference type="GeneTree" id="ENSGT00390000017800"/>
<dbReference type="Proteomes" id="UP000314986">
    <property type="component" value="Unassembled WGS sequence"/>
</dbReference>
<feature type="coiled-coil region" evidence="1">
    <location>
        <begin position="291"/>
        <end position="318"/>
    </location>
</feature>
<reference evidence="3" key="5">
    <citation type="submission" date="2025-09" db="UniProtKB">
        <authorList>
            <consortium name="Ensembl"/>
        </authorList>
    </citation>
    <scope>IDENTIFICATION</scope>
</reference>
<dbReference type="InterPro" id="IPR026175">
    <property type="entry name" value="MIPOL1"/>
</dbReference>
<protein>
    <submittedName>
        <fullName evidence="3">Mirror-image polydactyly 1</fullName>
    </submittedName>
</protein>
<evidence type="ECO:0000313" key="3">
    <source>
        <dbReference type="Ensembl" id="ENSCMIP00000003939.1"/>
    </source>
</evidence>
<dbReference type="PANTHER" id="PTHR22089:SF2">
    <property type="entry name" value="MIRROR-IMAGE POLYDACTYLY GENE 1 PROTEIN"/>
    <property type="match status" value="1"/>
</dbReference>
<sequence length="512" mass="57903">MQMEGWSEDYKDEAQDLNEKGKQDKTVTDACGLALNNPNNSKQKPDMFTCALPQGMAAERRLLPKPHPGTVHDFTNCAESSFNTLQVNAHSYSDEKSQEVQPFLNSTKKQVDLGIDSFDTAQWRYNIPRNSSIYLESGECSNPNHESDTAVLVPGSGKMTTTSFSYAQHSQRMDSGLQVDIQSKKEENNIRTENRGRNAPGDPLTSGQVTKLSDDNRRIAFLLKELGGMSEYNKKLKLKLAEKEREFETLKMEMDLQENAADAKIAEKAAVLVEEIYHAQKERDAAVLSRLRLANEERDEALLRSKRLEQTIAGLENINPEENDMTLQELLNRINYADTGRAVEKNGVVIVDRIHKTRERKKKITAEEMNAVIEERDSALARTQLLATQRERDAALQRCKKQEEEIQMLQVYYSLHKSLSQEASLTEQFNFTVNSYEDALRASEGITSVAHRQTEDLAGQLQLAIAERADLENKLQKALEAKTEVNERVQKLERLVDVLRKKVGAGNIRTVT</sequence>
<feature type="compositionally biased region" description="Basic and acidic residues" evidence="2">
    <location>
        <begin position="8"/>
        <end position="24"/>
    </location>
</feature>
<feature type="region of interest" description="Disordered" evidence="2">
    <location>
        <begin position="1"/>
        <end position="24"/>
    </location>
</feature>
<evidence type="ECO:0000256" key="1">
    <source>
        <dbReference type="SAM" id="Coils"/>
    </source>
</evidence>
<name>A0A4W3H1G1_CALMI</name>